<dbReference type="GeneID" id="63809453"/>
<organism evidence="9 10">
    <name type="scientific">Aspergillus ochraceoroseus IBT 24754</name>
    <dbReference type="NCBI Taxonomy" id="1392256"/>
    <lineage>
        <taxon>Eukaryota</taxon>
        <taxon>Fungi</taxon>
        <taxon>Dikarya</taxon>
        <taxon>Ascomycota</taxon>
        <taxon>Pezizomycotina</taxon>
        <taxon>Eurotiomycetes</taxon>
        <taxon>Eurotiomycetidae</taxon>
        <taxon>Eurotiales</taxon>
        <taxon>Aspergillaceae</taxon>
        <taxon>Aspergillus</taxon>
        <taxon>Aspergillus subgen. Nidulantes</taxon>
    </lineage>
</organism>
<feature type="transmembrane region" description="Helical" evidence="7">
    <location>
        <begin position="664"/>
        <end position="683"/>
    </location>
</feature>
<name>A0A2T5LZU7_9EURO</name>
<sequence>MLSQKRALLIASPIRGLRGPLNDVETISKVLSRQNFQITRCCGPDATRVGILTAWRDLIDASTDGDAVVIYYSGHGGLVETPKSDADEHWQLQFILPVDYDASTRNDFRGILDIELSHLLHQTTEKTENVTIILDCCHAGRMARHPGHGRRAFPKKILDLQHHDLRQHIERLRQTGELSAELYPLGNPKAVRVMAAAARETAWEYENANGEWTGALTDALSDAIDESRDHTVSWRTTLLRVHELVNIQFPQQHPVAEGPDTRLLFSTQEIASGALVLRMEGDDPVLQGGRVSGVREGNVYSLMPFGHEIPESRFAIGRATVTHLNGFRAKASLSLGLNGDRTDLPPAEPAEGPEYKKPGSPQGDPSRNHTSVPRPSSSSRSRPGSRRRPYVPTPAHADRVPKWILLCYRPRGGGLSKYAHVKVTNIYRDMQLFQAMKSKYRRKLGVLRIFRPGVEQIKFIEVALPAQQGRCIYPTTLTRNQFEPTGNKKVAVVRKNKWPQKDVADWEFQRSSSASARSMNLLTDSKYLLHNFNNPHANEVCMEALKARYAIFRKFGAFCLYLRQGLFHYLLKQDALDWRELPYLAPTALLPPIGEARVFASTPKKVRERIEYIPGVATRSWGLILEEKTGVPQWIKAVKETITIGILACFALAATLFAHNLVPWLGPIAVLIPSIFVLIGFACERL</sequence>
<keyword evidence="3" id="KW-0053">Apoptosis</keyword>
<evidence type="ECO:0000256" key="4">
    <source>
        <dbReference type="ARBA" id="ARBA00022807"/>
    </source>
</evidence>
<feature type="compositionally biased region" description="Low complexity" evidence="6">
    <location>
        <begin position="373"/>
        <end position="382"/>
    </location>
</feature>
<keyword evidence="4" id="KW-0788">Thiol protease</keyword>
<evidence type="ECO:0000313" key="10">
    <source>
        <dbReference type="Proteomes" id="UP000244073"/>
    </source>
</evidence>
<dbReference type="Gene3D" id="3.40.50.1460">
    <property type="match status" value="1"/>
</dbReference>
<dbReference type="GO" id="GO:0005737">
    <property type="term" value="C:cytoplasm"/>
    <property type="evidence" value="ECO:0007669"/>
    <property type="project" value="TreeGrafter"/>
</dbReference>
<dbReference type="GO" id="GO:0006915">
    <property type="term" value="P:apoptotic process"/>
    <property type="evidence" value="ECO:0007669"/>
    <property type="project" value="UniProtKB-KW"/>
</dbReference>
<proteinExistence type="inferred from homology"/>
<dbReference type="InterPro" id="IPR029030">
    <property type="entry name" value="Caspase-like_dom_sf"/>
</dbReference>
<protein>
    <recommendedName>
        <fullName evidence="8">Peptidase C14 caspase domain-containing protein</fullName>
    </recommendedName>
</protein>
<dbReference type="AlphaFoldDB" id="A0A2T5LZU7"/>
<dbReference type="EMBL" id="MSFN02000003">
    <property type="protein sequence ID" value="PTU21811.1"/>
    <property type="molecule type" value="Genomic_DNA"/>
</dbReference>
<comment type="caution">
    <text evidence="9">The sequence shown here is derived from an EMBL/GenBank/DDBJ whole genome shotgun (WGS) entry which is preliminary data.</text>
</comment>
<keyword evidence="7" id="KW-1133">Transmembrane helix</keyword>
<dbReference type="GO" id="GO:0004197">
    <property type="term" value="F:cysteine-type endopeptidase activity"/>
    <property type="evidence" value="ECO:0007669"/>
    <property type="project" value="InterPro"/>
</dbReference>
<accession>A0A2T5LZU7</accession>
<reference evidence="9 10" key="1">
    <citation type="journal article" date="2018" name="Proc. Natl. Acad. Sci. U.S.A.">
        <title>Linking secondary metabolites to gene clusters through genome sequencing of six diverse Aspergillus species.</title>
        <authorList>
            <person name="Kaerboelling I."/>
            <person name="Vesth T.C."/>
            <person name="Frisvad J.C."/>
            <person name="Nybo J.L."/>
            <person name="Theobald S."/>
            <person name="Kuo A."/>
            <person name="Bowyer P."/>
            <person name="Matsuda Y."/>
            <person name="Mondo S."/>
            <person name="Lyhne E.K."/>
            <person name="Kogle M.E."/>
            <person name="Clum A."/>
            <person name="Lipzen A."/>
            <person name="Salamov A."/>
            <person name="Ngan C.Y."/>
            <person name="Daum C."/>
            <person name="Chiniquy J."/>
            <person name="Barry K."/>
            <person name="LaButti K."/>
            <person name="Haridas S."/>
            <person name="Simmons B.A."/>
            <person name="Magnuson J.K."/>
            <person name="Mortensen U.H."/>
            <person name="Larsen T.O."/>
            <person name="Grigoriev I.V."/>
            <person name="Baker S.E."/>
            <person name="Andersen M.R."/>
        </authorList>
    </citation>
    <scope>NUCLEOTIDE SEQUENCE [LARGE SCALE GENOMIC DNA]</scope>
    <source>
        <strain evidence="9 10">IBT 24754</strain>
    </source>
</reference>
<evidence type="ECO:0000256" key="1">
    <source>
        <dbReference type="ARBA" id="ARBA00009005"/>
    </source>
</evidence>
<dbReference type="PANTHER" id="PTHR48104">
    <property type="entry name" value="METACASPASE-4"/>
    <property type="match status" value="1"/>
</dbReference>
<dbReference type="SUPFAM" id="SSF52129">
    <property type="entry name" value="Caspase-like"/>
    <property type="match status" value="1"/>
</dbReference>
<feature type="region of interest" description="Disordered" evidence="6">
    <location>
        <begin position="336"/>
        <end position="394"/>
    </location>
</feature>
<dbReference type="OrthoDB" id="3223806at2759"/>
<dbReference type="InterPro" id="IPR050452">
    <property type="entry name" value="Metacaspase"/>
</dbReference>
<keyword evidence="7" id="KW-0472">Membrane</keyword>
<evidence type="ECO:0000256" key="2">
    <source>
        <dbReference type="ARBA" id="ARBA00022670"/>
    </source>
</evidence>
<keyword evidence="2" id="KW-0645">Protease</keyword>
<keyword evidence="5" id="KW-0865">Zymogen</keyword>
<keyword evidence="7" id="KW-0812">Transmembrane</keyword>
<dbReference type="Pfam" id="PF00656">
    <property type="entry name" value="Peptidase_C14"/>
    <property type="match status" value="1"/>
</dbReference>
<evidence type="ECO:0000256" key="5">
    <source>
        <dbReference type="ARBA" id="ARBA00023145"/>
    </source>
</evidence>
<dbReference type="PANTHER" id="PTHR48104:SF30">
    <property type="entry name" value="METACASPASE-1"/>
    <property type="match status" value="1"/>
</dbReference>
<evidence type="ECO:0000256" key="7">
    <source>
        <dbReference type="SAM" id="Phobius"/>
    </source>
</evidence>
<dbReference type="RefSeq" id="XP_040753203.1">
    <property type="nucleotide sequence ID" value="XM_040892571.1"/>
</dbReference>
<evidence type="ECO:0000313" key="9">
    <source>
        <dbReference type="EMBL" id="PTU21811.1"/>
    </source>
</evidence>
<evidence type="ECO:0000256" key="6">
    <source>
        <dbReference type="SAM" id="MobiDB-lite"/>
    </source>
</evidence>
<dbReference type="GO" id="GO:0006508">
    <property type="term" value="P:proteolysis"/>
    <property type="evidence" value="ECO:0007669"/>
    <property type="project" value="UniProtKB-KW"/>
</dbReference>
<comment type="similarity">
    <text evidence="1">Belongs to the peptidase C14B family.</text>
</comment>
<evidence type="ECO:0000259" key="8">
    <source>
        <dbReference type="Pfam" id="PF00656"/>
    </source>
</evidence>
<dbReference type="Proteomes" id="UP000244073">
    <property type="component" value="Unassembled WGS sequence"/>
</dbReference>
<gene>
    <name evidence="9" type="ORF">P175DRAFT_0201579</name>
</gene>
<evidence type="ECO:0000256" key="3">
    <source>
        <dbReference type="ARBA" id="ARBA00022703"/>
    </source>
</evidence>
<keyword evidence="4" id="KW-0378">Hydrolase</keyword>
<dbReference type="InterPro" id="IPR011600">
    <property type="entry name" value="Pept_C14_caspase"/>
</dbReference>
<feature type="domain" description="Peptidase C14 caspase" evidence="8">
    <location>
        <begin position="6"/>
        <end position="254"/>
    </location>
</feature>
<dbReference type="VEuPathDB" id="FungiDB:P175DRAFT_0201579"/>